<evidence type="ECO:0000259" key="4">
    <source>
        <dbReference type="Pfam" id="PF25455"/>
    </source>
</evidence>
<reference evidence="5 6" key="1">
    <citation type="submission" date="2016-03" db="EMBL/GenBank/DDBJ databases">
        <title>EvidentialGene: Evidence-directed Construction of Genes on Genomes.</title>
        <authorList>
            <person name="Gilbert D.G."/>
            <person name="Choi J.-H."/>
            <person name="Mockaitis K."/>
            <person name="Colbourne J."/>
            <person name="Pfrender M."/>
        </authorList>
    </citation>
    <scope>NUCLEOTIDE SEQUENCE [LARGE SCALE GENOMIC DNA]</scope>
    <source>
        <strain evidence="5 6">Xinb3</strain>
        <tissue evidence="5">Complete organism</tissue>
    </source>
</reference>
<feature type="domain" description="CAF17 C-terminal" evidence="4">
    <location>
        <begin position="239"/>
        <end position="312"/>
    </location>
</feature>
<evidence type="ECO:0000313" key="6">
    <source>
        <dbReference type="Proteomes" id="UP000076858"/>
    </source>
</evidence>
<protein>
    <submittedName>
        <fullName evidence="5">Putative Transferase CAF17, mitochondrial</fullName>
    </submittedName>
</protein>
<dbReference type="FunFam" id="3.30.1360.120:FF:000071">
    <property type="entry name" value="Putative transferase CAF17, mitochondrial"/>
    <property type="match status" value="1"/>
</dbReference>
<dbReference type="Gene3D" id="3.30.1360.120">
    <property type="entry name" value="Probable tRNA modification gtpase trme, domain 1"/>
    <property type="match status" value="2"/>
</dbReference>
<evidence type="ECO:0000313" key="5">
    <source>
        <dbReference type="EMBL" id="KZS07190.1"/>
    </source>
</evidence>
<keyword evidence="5" id="KW-0808">Transferase</keyword>
<dbReference type="InterPro" id="IPR057460">
    <property type="entry name" value="CAF17_C"/>
</dbReference>
<dbReference type="PANTHER" id="PTHR22602:SF0">
    <property type="entry name" value="TRANSFERASE CAF17, MITOCHONDRIAL-RELATED"/>
    <property type="match status" value="1"/>
</dbReference>
<comment type="subcellular location">
    <subcellularLocation>
        <location evidence="1">Mitochondrion</location>
    </subcellularLocation>
</comment>
<dbReference type="PANTHER" id="PTHR22602">
    <property type="entry name" value="TRANSFERASE CAF17, MITOCHONDRIAL-RELATED"/>
    <property type="match status" value="1"/>
</dbReference>
<sequence>MWRCVQVVNLRALSARSVRLVHQQCVVNAQELKERGIVKVSGTDTGPFLQGLMTNDIRHLDEKNKYSMYCMFLNTQGRILYDAIIYSPDESGSYLIECDTECLQPLVKHLSMFRVRRKITVTVEEKMRPWVLFDQPPEDLSKEVILSKDPRVKELGWRVVIDSSKSVSQLIKNLCVEKTDRYTELRYQLGIGEGHRDMPPGTCFPLEYNCDYLHGVSFHKGCYLGQELTARTYHTGVIRKRLMPVVFQQPPDPVHLETTVTDENGSRVGKLRGHLHGTIYGVGLLRIQQALSASQLKIGTNSINTHRPTWWPIEAPKDRTQLDSSSL</sequence>
<dbReference type="GO" id="GO:0016226">
    <property type="term" value="P:iron-sulfur cluster assembly"/>
    <property type="evidence" value="ECO:0007669"/>
    <property type="project" value="TreeGrafter"/>
</dbReference>
<dbReference type="NCBIfam" id="TIGR03317">
    <property type="entry name" value="ygfZ_signature"/>
    <property type="match status" value="1"/>
</dbReference>
<dbReference type="SUPFAM" id="SSF103025">
    <property type="entry name" value="Folate-binding domain"/>
    <property type="match status" value="1"/>
</dbReference>
<keyword evidence="3" id="KW-0496">Mitochondrion</keyword>
<dbReference type="AlphaFoldDB" id="A0A0P5YW11"/>
<dbReference type="InterPro" id="IPR045179">
    <property type="entry name" value="YgfZ/GcvT"/>
</dbReference>
<keyword evidence="6" id="KW-1185">Reference proteome</keyword>
<dbReference type="OrthoDB" id="191995at2759"/>
<organism evidence="5 6">
    <name type="scientific">Daphnia magna</name>
    <dbReference type="NCBI Taxonomy" id="35525"/>
    <lineage>
        <taxon>Eukaryota</taxon>
        <taxon>Metazoa</taxon>
        <taxon>Ecdysozoa</taxon>
        <taxon>Arthropoda</taxon>
        <taxon>Crustacea</taxon>
        <taxon>Branchiopoda</taxon>
        <taxon>Diplostraca</taxon>
        <taxon>Cladocera</taxon>
        <taxon>Anomopoda</taxon>
        <taxon>Daphniidae</taxon>
        <taxon>Daphnia</taxon>
    </lineage>
</organism>
<evidence type="ECO:0000256" key="2">
    <source>
        <dbReference type="ARBA" id="ARBA00022946"/>
    </source>
</evidence>
<dbReference type="InterPro" id="IPR027266">
    <property type="entry name" value="TrmE/GcvT-like"/>
</dbReference>
<gene>
    <name evidence="5" type="ORF">APZ42_029167</name>
</gene>
<accession>A0A0P5YW11</accession>
<dbReference type="EMBL" id="LRGB01002544">
    <property type="protein sequence ID" value="KZS07190.1"/>
    <property type="molecule type" value="Genomic_DNA"/>
</dbReference>
<dbReference type="InterPro" id="IPR017703">
    <property type="entry name" value="YgfZ/GCV_T_CS"/>
</dbReference>
<dbReference type="GO" id="GO:0005759">
    <property type="term" value="C:mitochondrial matrix"/>
    <property type="evidence" value="ECO:0007669"/>
    <property type="project" value="TreeGrafter"/>
</dbReference>
<keyword evidence="2" id="KW-0809">Transit peptide</keyword>
<evidence type="ECO:0000256" key="1">
    <source>
        <dbReference type="ARBA" id="ARBA00004173"/>
    </source>
</evidence>
<dbReference type="GO" id="GO:0016740">
    <property type="term" value="F:transferase activity"/>
    <property type="evidence" value="ECO:0007669"/>
    <property type="project" value="UniProtKB-KW"/>
</dbReference>
<proteinExistence type="predicted"/>
<dbReference type="Proteomes" id="UP000076858">
    <property type="component" value="Unassembled WGS sequence"/>
</dbReference>
<name>A0A0P5YW11_9CRUS</name>
<comment type="caution">
    <text evidence="5">The sequence shown here is derived from an EMBL/GenBank/DDBJ whole genome shotgun (WGS) entry which is preliminary data.</text>
</comment>
<dbReference type="Pfam" id="PF25455">
    <property type="entry name" value="Beta-barrel_CAF17_C"/>
    <property type="match status" value="1"/>
</dbReference>
<dbReference type="STRING" id="35525.A0A0P5YW11"/>
<evidence type="ECO:0000256" key="3">
    <source>
        <dbReference type="ARBA" id="ARBA00023128"/>
    </source>
</evidence>